<feature type="transmembrane region" description="Helical" evidence="9">
    <location>
        <begin position="189"/>
        <end position="210"/>
    </location>
</feature>
<dbReference type="PANTHER" id="PTHR30614">
    <property type="entry name" value="MEMBRANE COMPONENT OF AMINO ACID ABC TRANSPORTER"/>
    <property type="match status" value="1"/>
</dbReference>
<dbReference type="InterPro" id="IPR000515">
    <property type="entry name" value="MetI-like"/>
</dbReference>
<evidence type="ECO:0000259" key="10">
    <source>
        <dbReference type="PROSITE" id="PS50928"/>
    </source>
</evidence>
<dbReference type="GO" id="GO:0006865">
    <property type="term" value="P:amino acid transport"/>
    <property type="evidence" value="ECO:0007669"/>
    <property type="project" value="UniProtKB-KW"/>
</dbReference>
<dbReference type="EMBL" id="JABSXK010000001">
    <property type="protein sequence ID" value="NRV11777.1"/>
    <property type="molecule type" value="Genomic_DNA"/>
</dbReference>
<keyword evidence="6" id="KW-0029">Amino-acid transport</keyword>
<name>A0A1B9BKA5_CLOBE</name>
<keyword evidence="4" id="KW-1003">Cell membrane</keyword>
<comment type="caution">
    <text evidence="12">The sequence shown here is derived from an EMBL/GenBank/DDBJ whole genome shotgun (WGS) entry which is preliminary data.</text>
</comment>
<dbReference type="GeneID" id="66345436"/>
<dbReference type="PROSITE" id="PS50928">
    <property type="entry name" value="ABC_TM1"/>
    <property type="match status" value="1"/>
</dbReference>
<evidence type="ECO:0000256" key="3">
    <source>
        <dbReference type="ARBA" id="ARBA00022448"/>
    </source>
</evidence>
<gene>
    <name evidence="12" type="ORF">DFH45_004740</name>
    <name evidence="11" type="ORF">HGI39_19320</name>
</gene>
<evidence type="ECO:0000256" key="1">
    <source>
        <dbReference type="ARBA" id="ARBA00004651"/>
    </source>
</evidence>
<evidence type="ECO:0000313" key="12">
    <source>
        <dbReference type="EMBL" id="NRV11777.1"/>
    </source>
</evidence>
<keyword evidence="8 9" id="KW-0472">Membrane</keyword>
<dbReference type="Pfam" id="PF00528">
    <property type="entry name" value="BPD_transp_1"/>
    <property type="match status" value="1"/>
</dbReference>
<dbReference type="CDD" id="cd06261">
    <property type="entry name" value="TM_PBP2"/>
    <property type="match status" value="1"/>
</dbReference>
<evidence type="ECO:0000256" key="6">
    <source>
        <dbReference type="ARBA" id="ARBA00022970"/>
    </source>
</evidence>
<dbReference type="InterPro" id="IPR010065">
    <property type="entry name" value="AA_ABC_transptr_permease_3TM"/>
</dbReference>
<evidence type="ECO:0000256" key="7">
    <source>
        <dbReference type="ARBA" id="ARBA00022989"/>
    </source>
</evidence>
<protein>
    <submittedName>
        <fullName evidence="11">Amino acid ABC transporter permease</fullName>
    </submittedName>
    <submittedName>
        <fullName evidence="12">Polar amino acid transport system permease protein</fullName>
    </submittedName>
</protein>
<keyword evidence="5 9" id="KW-0812">Transmembrane</keyword>
<dbReference type="EMBL" id="JABAGV010000064">
    <property type="protein sequence ID" value="MBC2476820.1"/>
    <property type="molecule type" value="Genomic_DNA"/>
</dbReference>
<reference evidence="12" key="2">
    <citation type="submission" date="2020-05" db="EMBL/GenBank/DDBJ databases">
        <title>Genomic insights into acetone-butanol-ethanol (ABE) fermentation by sequencing solventogenic clostridia strains.</title>
        <authorList>
            <person name="Brown S."/>
        </authorList>
    </citation>
    <scope>NUCLEOTIDE SEQUENCE</scope>
    <source>
        <strain evidence="12">DJ126</strain>
    </source>
</reference>
<evidence type="ECO:0000313" key="11">
    <source>
        <dbReference type="EMBL" id="MBC2476820.1"/>
    </source>
</evidence>
<feature type="transmembrane region" description="Helical" evidence="9">
    <location>
        <begin position="20"/>
        <end position="46"/>
    </location>
</feature>
<evidence type="ECO:0000256" key="4">
    <source>
        <dbReference type="ARBA" id="ARBA00022475"/>
    </source>
</evidence>
<accession>A0A1B9BKA5</accession>
<proteinExistence type="inferred from homology"/>
<dbReference type="AlphaFoldDB" id="A0A1B9BKA5"/>
<comment type="subcellular location">
    <subcellularLocation>
        <location evidence="1 9">Cell membrane</location>
        <topology evidence="1 9">Multi-pass membrane protein</topology>
    </subcellularLocation>
</comment>
<sequence>MNIDWNFVVTNLPLYEKAAWLTLKLAIVGILLSLVIGLLCGIILYFKVRVLDKIVQAYIELSRNTPLLVQIFFLYFGLPKLGFKMGEATCAIIGLAFLGGSYMAEAFRSGVEAVSKTQIESGISIGLSNGQLIRYVIIPQAFSVSMPSISANCIFLLKETSVLGAISIMDLTNLTKDLIGMYYRTFESLSLLVLIYLIMILPLSFLMSWIERKVRYAEFGN</sequence>
<dbReference type="GO" id="GO:0043190">
    <property type="term" value="C:ATP-binding cassette (ABC) transporter complex"/>
    <property type="evidence" value="ECO:0007669"/>
    <property type="project" value="InterPro"/>
</dbReference>
<dbReference type="Gene3D" id="1.10.3720.10">
    <property type="entry name" value="MetI-like"/>
    <property type="match status" value="1"/>
</dbReference>
<evidence type="ECO:0000256" key="8">
    <source>
        <dbReference type="ARBA" id="ARBA00023136"/>
    </source>
</evidence>
<dbReference type="Proteomes" id="UP001194098">
    <property type="component" value="Unassembled WGS sequence"/>
</dbReference>
<dbReference type="SUPFAM" id="SSF161098">
    <property type="entry name" value="MetI-like"/>
    <property type="match status" value="1"/>
</dbReference>
<dbReference type="RefSeq" id="WP_017211658.1">
    <property type="nucleotide sequence ID" value="NZ_BKAK01000014.1"/>
</dbReference>
<feature type="domain" description="ABC transmembrane type-1" evidence="10">
    <location>
        <begin position="19"/>
        <end position="207"/>
    </location>
</feature>
<evidence type="ECO:0000256" key="9">
    <source>
        <dbReference type="RuleBase" id="RU363032"/>
    </source>
</evidence>
<dbReference type="InterPro" id="IPR035906">
    <property type="entry name" value="MetI-like_sf"/>
</dbReference>
<keyword evidence="7 9" id="KW-1133">Transmembrane helix</keyword>
<comment type="similarity">
    <text evidence="2">Belongs to the binding-protein-dependent transport system permease family. HisMQ subfamily.</text>
</comment>
<evidence type="ECO:0000256" key="5">
    <source>
        <dbReference type="ARBA" id="ARBA00022692"/>
    </source>
</evidence>
<dbReference type="PANTHER" id="PTHR30614:SF37">
    <property type="entry name" value="AMINO-ACID ABC TRANSPORTER PERMEASE PROTEIN YHDX-RELATED"/>
    <property type="match status" value="1"/>
</dbReference>
<dbReference type="NCBIfam" id="TIGR01726">
    <property type="entry name" value="HEQRo_perm_3TM"/>
    <property type="match status" value="1"/>
</dbReference>
<evidence type="ECO:0000313" key="13">
    <source>
        <dbReference type="Proteomes" id="UP000821656"/>
    </source>
</evidence>
<reference evidence="11" key="3">
    <citation type="journal article" date="2022" name="Nat. Biotechnol.">
        <title>Carbon-negative production of acetone and isopropanol by gas fermentation at industrial pilot scale.</title>
        <authorList>
            <person name="Liew F.E."/>
            <person name="Nogle R."/>
            <person name="Abdalla T."/>
            <person name="Rasor B.J."/>
            <person name="Canter C."/>
            <person name="Jensen R.O."/>
            <person name="Wang L."/>
            <person name="Strutz J."/>
            <person name="Chirania P."/>
            <person name="De Tissera S."/>
            <person name="Mueller A.P."/>
            <person name="Ruan Z."/>
            <person name="Gao A."/>
            <person name="Tran L."/>
            <person name="Engle N.L."/>
            <person name="Bromley J.C."/>
            <person name="Daniell J."/>
            <person name="Conrado R."/>
            <person name="Tschaplinski T.J."/>
            <person name="Giannone R.J."/>
            <person name="Hettich R.L."/>
            <person name="Karim A.S."/>
            <person name="Simpson S.D."/>
            <person name="Brown S.D."/>
            <person name="Leang C."/>
            <person name="Jewett M.C."/>
            <person name="Kopke M."/>
        </authorList>
    </citation>
    <scope>NUCLEOTIDE SEQUENCE</scope>
    <source>
        <strain evidence="11">DJ015</strain>
    </source>
</reference>
<dbReference type="Proteomes" id="UP000821656">
    <property type="component" value="Unassembled WGS sequence"/>
</dbReference>
<reference evidence="11" key="1">
    <citation type="submission" date="2020-04" db="EMBL/GenBank/DDBJ databases">
        <authorList>
            <person name="Brown S."/>
        </authorList>
    </citation>
    <scope>NUCLEOTIDE SEQUENCE</scope>
    <source>
        <strain evidence="11">DJ015</strain>
    </source>
</reference>
<evidence type="ECO:0000256" key="2">
    <source>
        <dbReference type="ARBA" id="ARBA00010072"/>
    </source>
</evidence>
<dbReference type="GO" id="GO:0022857">
    <property type="term" value="F:transmembrane transporter activity"/>
    <property type="evidence" value="ECO:0007669"/>
    <property type="project" value="InterPro"/>
</dbReference>
<keyword evidence="3 9" id="KW-0813">Transport</keyword>
<organism evidence="12 13">
    <name type="scientific">Clostridium beijerinckii</name>
    <name type="common">Clostridium MP</name>
    <dbReference type="NCBI Taxonomy" id="1520"/>
    <lineage>
        <taxon>Bacteria</taxon>
        <taxon>Bacillati</taxon>
        <taxon>Bacillota</taxon>
        <taxon>Clostridia</taxon>
        <taxon>Eubacteriales</taxon>
        <taxon>Clostridiaceae</taxon>
        <taxon>Clostridium</taxon>
    </lineage>
</organism>
<dbReference type="InterPro" id="IPR043429">
    <property type="entry name" value="ArtM/GltK/GlnP/TcyL/YhdX-like"/>
</dbReference>